<dbReference type="Proteomes" id="UP000002852">
    <property type="component" value="Unassembled WGS sequence"/>
</dbReference>
<dbReference type="AlphaFoldDB" id="M4AGW4"/>
<dbReference type="Gene3D" id="1.10.1300.10">
    <property type="entry name" value="3'5'-cyclic nucleotide phosphodiesterase, catalytic domain"/>
    <property type="match status" value="1"/>
</dbReference>
<evidence type="ECO:0000256" key="3">
    <source>
        <dbReference type="ARBA" id="ARBA00022723"/>
    </source>
</evidence>
<evidence type="ECO:0000256" key="1">
    <source>
        <dbReference type="ARBA" id="ARBA00007648"/>
    </source>
</evidence>
<evidence type="ECO:0000256" key="6">
    <source>
        <dbReference type="PIRSR" id="PIRSR623088-3"/>
    </source>
</evidence>
<dbReference type="GeneTree" id="ENSGT00940000155475"/>
<feature type="domain" description="PDEase" evidence="8">
    <location>
        <begin position="439"/>
        <end position="771"/>
    </location>
</feature>
<dbReference type="SMART" id="SM00471">
    <property type="entry name" value="HDc"/>
    <property type="match status" value="1"/>
</dbReference>
<evidence type="ECO:0000256" key="4">
    <source>
        <dbReference type="ARBA" id="ARBA00022801"/>
    </source>
</evidence>
<dbReference type="InterPro" id="IPR023088">
    <property type="entry name" value="PDEase"/>
</dbReference>
<dbReference type="Pfam" id="PF01590">
    <property type="entry name" value="GAF"/>
    <property type="match status" value="2"/>
</dbReference>
<feature type="binding site" evidence="6">
    <location>
        <position position="557"/>
    </location>
    <ligand>
        <name>Zn(2+)</name>
        <dbReference type="ChEBI" id="CHEBI:29105"/>
        <label>1</label>
    </ligand>
</feature>
<evidence type="ECO:0000313" key="10">
    <source>
        <dbReference type="Proteomes" id="UP000002852"/>
    </source>
</evidence>
<evidence type="ECO:0000313" key="9">
    <source>
        <dbReference type="Ensembl" id="ENSXMAP00000013708.2"/>
    </source>
</evidence>
<dbReference type="InterPro" id="IPR029016">
    <property type="entry name" value="GAF-like_dom_sf"/>
</dbReference>
<reference evidence="9" key="4">
    <citation type="submission" date="2025-09" db="UniProtKB">
        <authorList>
            <consortium name="Ensembl"/>
        </authorList>
    </citation>
    <scope>IDENTIFICATION</scope>
    <source>
        <strain evidence="9">JP 163 A</strain>
    </source>
</reference>
<dbReference type="STRING" id="8083.ENSXMAP00000013708"/>
<feature type="binding site" evidence="6">
    <location>
        <position position="520"/>
    </location>
    <ligand>
        <name>Zn(2+)</name>
        <dbReference type="ChEBI" id="CHEBI:29105"/>
        <label>1</label>
    </ligand>
</feature>
<dbReference type="InterPro" id="IPR036971">
    <property type="entry name" value="PDEase_catalytic_dom_sf"/>
</dbReference>
<dbReference type="SUPFAM" id="SSF55781">
    <property type="entry name" value="GAF domain-like"/>
    <property type="match status" value="2"/>
</dbReference>
<dbReference type="InterPro" id="IPR003018">
    <property type="entry name" value="GAF"/>
</dbReference>
<sequence>MTPRFLKSMGNLDIISHKDRCDCQVSHDLHDPLMMAPHRGMSVPVTPILSAPDKTDCSLWPSVSPCPPICLCSNKLPFAPYAQPSVGPNSVSCGLGEGCPWMIGLLGGGLRWMGSVAELCQEALNHAGELLAAEGGALSLVRKVYGGESDLEEVISLTVNGCSQAHQNILQGVMELVLATGSPINLRDAQKDPKFKVDSKQCLKIRTVLSVPIKNHRREMLGVVVMINKRKGCDSHPAFTSMDEKVISNHMDVLGMVLENIQLYESSRQEAKRSQVLSREHHSFEVLLSKMAATIMPFTHAQYCTIFIPSDQTSVTKDDEVDLLINIIFYLSHACETMRATETVNMAKSAVESERSIVCCPVRNERSENVIAVCQLINKRTRDSDELEPFNRYDERLLEDLAVYCGLALQYAQAVKITEVRRASIEVTEEILAYHLTAAEEDIKALQETTIPSAESLNILDFHFSDFGLPEDATTQATVRMFLDLNLVQDFNIDYKSLCQWVLTVRRGYRSHLPYHNWSHALSTAQSMFAMLMATDQLQKNLSRLEILALMIATLNHDIDHRGVSNSYIERSQQPLAQLYGHSSLENHHYNLCIFIMNNTGSQILSNLSDEDHRSVLHMIKRAVLATNLNIYMQRRGEFFSLAEKSRVNWRSEKQRDLLRSMLMTASDLSAITKPWPEQKRIANLVAMEFFAQGDKEREEFKTKPIVSCTSSGVPGTVILCSPLVNACKKNRKNWLHLAEGTREEKLEDNCSLYFETEILEEEEAERGAEQLAKEQNT</sequence>
<reference evidence="9" key="3">
    <citation type="submission" date="2025-08" db="UniProtKB">
        <authorList>
            <consortium name="Ensembl"/>
        </authorList>
    </citation>
    <scope>IDENTIFICATION</scope>
    <source>
        <strain evidence="9">JP 163 A</strain>
    </source>
</reference>
<dbReference type="Pfam" id="PF00233">
    <property type="entry name" value="PDEase_I"/>
    <property type="match status" value="1"/>
</dbReference>
<dbReference type="InterPro" id="IPR002073">
    <property type="entry name" value="PDEase_catalytic_dom"/>
</dbReference>
<dbReference type="HOGENOM" id="CLU_006980_3_1_1"/>
<dbReference type="InterPro" id="IPR003607">
    <property type="entry name" value="HD/PDEase_dom"/>
</dbReference>
<keyword evidence="3 6" id="KW-0479">Metal-binding</keyword>
<dbReference type="Gene3D" id="3.30.450.40">
    <property type="match status" value="2"/>
</dbReference>
<dbReference type="PRINTS" id="PR00387">
    <property type="entry name" value="PDIESTERASE1"/>
</dbReference>
<dbReference type="SUPFAM" id="SSF109604">
    <property type="entry name" value="HD-domain/PDEase-like"/>
    <property type="match status" value="1"/>
</dbReference>
<feature type="binding site" evidence="6">
    <location>
        <position position="558"/>
    </location>
    <ligand>
        <name>Zn(2+)</name>
        <dbReference type="ChEBI" id="CHEBI:29105"/>
        <label>2</label>
    </ligand>
</feature>
<feature type="binding site" evidence="6">
    <location>
        <position position="558"/>
    </location>
    <ligand>
        <name>Zn(2+)</name>
        <dbReference type="ChEBI" id="CHEBI:29105"/>
        <label>1</label>
    </ligand>
</feature>
<dbReference type="Ensembl" id="ENSXMAT00000013724.2">
    <property type="protein sequence ID" value="ENSXMAP00000013708.2"/>
    <property type="gene ID" value="ENSXMAG00000013671.2"/>
</dbReference>
<accession>M4AGW4</accession>
<dbReference type="PANTHER" id="PTHR11347">
    <property type="entry name" value="CYCLIC NUCLEOTIDE PHOSPHODIESTERASE"/>
    <property type="match status" value="1"/>
</dbReference>
<reference evidence="10" key="2">
    <citation type="journal article" date="2013" name="Nat. Genet.">
        <title>The genome of the platyfish, Xiphophorus maculatus, provides insights into evolutionary adaptation and several complex traits.</title>
        <authorList>
            <person name="Schartl M."/>
            <person name="Walter R.B."/>
            <person name="Shen Y."/>
            <person name="Garcia T."/>
            <person name="Catchen J."/>
            <person name="Amores A."/>
            <person name="Braasch I."/>
            <person name="Chalopin D."/>
            <person name="Volff J.N."/>
            <person name="Lesch K.P."/>
            <person name="Bisazza A."/>
            <person name="Minx P."/>
            <person name="Hillier L."/>
            <person name="Wilson R.K."/>
            <person name="Fuerstenberg S."/>
            <person name="Boore J."/>
            <person name="Searle S."/>
            <person name="Postlethwait J.H."/>
            <person name="Warren W.C."/>
        </authorList>
    </citation>
    <scope>NUCLEOTIDE SEQUENCE [LARGE SCALE GENOMIC DNA]</scope>
    <source>
        <strain evidence="10">JP 163 A</strain>
    </source>
</reference>
<keyword evidence="4 7" id="KW-0378">Hydrolase</keyword>
<dbReference type="PROSITE" id="PS51845">
    <property type="entry name" value="PDEASE_I_2"/>
    <property type="match status" value="1"/>
</dbReference>
<dbReference type="SMART" id="SM00065">
    <property type="entry name" value="GAF"/>
    <property type="match status" value="2"/>
</dbReference>
<comment type="cofactor">
    <cofactor evidence="7">
        <name>a divalent metal cation</name>
        <dbReference type="ChEBI" id="CHEBI:60240"/>
    </cofactor>
    <text evidence="7">Binds 2 divalent metal cations per subunit. Site 1 may preferentially bind zinc ions, while site 2 has a preference for magnesium and/or manganese ions.</text>
</comment>
<evidence type="ECO:0000256" key="7">
    <source>
        <dbReference type="RuleBase" id="RU363067"/>
    </source>
</evidence>
<dbReference type="GO" id="GO:0046872">
    <property type="term" value="F:metal ion binding"/>
    <property type="evidence" value="ECO:0007669"/>
    <property type="project" value="UniProtKB-KW"/>
</dbReference>
<dbReference type="eggNOG" id="KOG3689">
    <property type="taxonomic scope" value="Eukaryota"/>
</dbReference>
<evidence type="ECO:0000259" key="8">
    <source>
        <dbReference type="PROSITE" id="PS51845"/>
    </source>
</evidence>
<protein>
    <recommendedName>
        <fullName evidence="7">Phosphodiesterase</fullName>
        <ecNumber evidence="7">3.1.4.-</ecNumber>
    </recommendedName>
</protein>
<dbReference type="GO" id="GO:0004114">
    <property type="term" value="F:3',5'-cyclic-nucleotide phosphodiesterase activity"/>
    <property type="evidence" value="ECO:0007669"/>
    <property type="project" value="InterPro"/>
</dbReference>
<dbReference type="FunFam" id="1.10.1300.10:FF:000003">
    <property type="entry name" value="Phosphodiesterase"/>
    <property type="match status" value="1"/>
</dbReference>
<feature type="active site" description="Proton donor" evidence="5">
    <location>
        <position position="516"/>
    </location>
</feature>
<organism evidence="9 10">
    <name type="scientific">Xiphophorus maculatus</name>
    <name type="common">Southern platyfish</name>
    <name type="synonym">Platypoecilus maculatus</name>
    <dbReference type="NCBI Taxonomy" id="8083"/>
    <lineage>
        <taxon>Eukaryota</taxon>
        <taxon>Metazoa</taxon>
        <taxon>Chordata</taxon>
        <taxon>Craniata</taxon>
        <taxon>Vertebrata</taxon>
        <taxon>Euteleostomi</taxon>
        <taxon>Actinopterygii</taxon>
        <taxon>Neopterygii</taxon>
        <taxon>Teleostei</taxon>
        <taxon>Neoteleostei</taxon>
        <taxon>Acanthomorphata</taxon>
        <taxon>Ovalentaria</taxon>
        <taxon>Atherinomorphae</taxon>
        <taxon>Cyprinodontiformes</taxon>
        <taxon>Poeciliidae</taxon>
        <taxon>Poeciliinae</taxon>
        <taxon>Xiphophorus</taxon>
    </lineage>
</organism>
<evidence type="ECO:0000256" key="5">
    <source>
        <dbReference type="PIRSR" id="PIRSR623088-1"/>
    </source>
</evidence>
<dbReference type="CDD" id="cd00077">
    <property type="entry name" value="HDc"/>
    <property type="match status" value="1"/>
</dbReference>
<keyword evidence="10" id="KW-1185">Reference proteome</keyword>
<proteinExistence type="inferred from homology"/>
<feature type="binding site" evidence="6">
    <location>
        <position position="668"/>
    </location>
    <ligand>
        <name>Zn(2+)</name>
        <dbReference type="ChEBI" id="CHEBI:29105"/>
        <label>1</label>
    </ligand>
</feature>
<keyword evidence="2" id="KW-0140">cGMP</keyword>
<dbReference type="EC" id="3.1.4.-" evidence="7"/>
<reference evidence="10" key="1">
    <citation type="submission" date="2012-01" db="EMBL/GenBank/DDBJ databases">
        <authorList>
            <person name="Walter R."/>
            <person name="Schartl M."/>
            <person name="Warren W."/>
        </authorList>
    </citation>
    <scope>NUCLEOTIDE SEQUENCE [LARGE SCALE GENOMIC DNA]</scope>
    <source>
        <strain evidence="10">JP 163 A</strain>
    </source>
</reference>
<dbReference type="InterPro" id="IPR023174">
    <property type="entry name" value="PDEase_CS"/>
</dbReference>
<dbReference type="PROSITE" id="PS00126">
    <property type="entry name" value="PDEASE_I_1"/>
    <property type="match status" value="1"/>
</dbReference>
<evidence type="ECO:0000256" key="2">
    <source>
        <dbReference type="ARBA" id="ARBA00022535"/>
    </source>
</evidence>
<dbReference type="InParanoid" id="M4AGW4"/>
<name>M4AGW4_XIPMA</name>
<comment type="similarity">
    <text evidence="1 7">Belongs to the cyclic nucleotide phosphodiesterase family.</text>
</comment>
<dbReference type="GO" id="GO:0007165">
    <property type="term" value="P:signal transduction"/>
    <property type="evidence" value="ECO:0007669"/>
    <property type="project" value="InterPro"/>
</dbReference>